<dbReference type="Pfam" id="PF13673">
    <property type="entry name" value="Acetyltransf_10"/>
    <property type="match status" value="1"/>
</dbReference>
<dbReference type="Proteomes" id="UP001597319">
    <property type="component" value="Unassembled WGS sequence"/>
</dbReference>
<gene>
    <name evidence="3" type="ORF">ACFSR1_02950</name>
</gene>
<dbReference type="RefSeq" id="WP_378289461.1">
    <property type="nucleotide sequence ID" value="NZ_JBHULE010000002.1"/>
</dbReference>
<dbReference type="PANTHER" id="PTHR13947:SF37">
    <property type="entry name" value="LD18367P"/>
    <property type="match status" value="1"/>
</dbReference>
<dbReference type="Gene3D" id="3.40.630.30">
    <property type="match status" value="1"/>
</dbReference>
<evidence type="ECO:0000259" key="2">
    <source>
        <dbReference type="PROSITE" id="PS51186"/>
    </source>
</evidence>
<organism evidence="3 4">
    <name type="scientific">Aquimarina rubra</name>
    <dbReference type="NCBI Taxonomy" id="1920033"/>
    <lineage>
        <taxon>Bacteria</taxon>
        <taxon>Pseudomonadati</taxon>
        <taxon>Bacteroidota</taxon>
        <taxon>Flavobacteriia</taxon>
        <taxon>Flavobacteriales</taxon>
        <taxon>Flavobacteriaceae</taxon>
        <taxon>Aquimarina</taxon>
    </lineage>
</organism>
<reference evidence="4" key="1">
    <citation type="journal article" date="2019" name="Int. J. Syst. Evol. Microbiol.">
        <title>The Global Catalogue of Microorganisms (GCM) 10K type strain sequencing project: providing services to taxonomists for standard genome sequencing and annotation.</title>
        <authorList>
            <consortium name="The Broad Institute Genomics Platform"/>
            <consortium name="The Broad Institute Genome Sequencing Center for Infectious Disease"/>
            <person name="Wu L."/>
            <person name="Ma J."/>
        </authorList>
    </citation>
    <scope>NUCLEOTIDE SEQUENCE [LARGE SCALE GENOMIC DNA]</scope>
    <source>
        <strain evidence="4">KCTC 52274</strain>
    </source>
</reference>
<protein>
    <submittedName>
        <fullName evidence="3">GNAT family N-acetyltransferase</fullName>
        <ecNumber evidence="3">2.3.-.-</ecNumber>
    </submittedName>
</protein>
<dbReference type="InterPro" id="IPR050769">
    <property type="entry name" value="NAT_camello-type"/>
</dbReference>
<dbReference type="CDD" id="cd04301">
    <property type="entry name" value="NAT_SF"/>
    <property type="match status" value="1"/>
</dbReference>
<comment type="caution">
    <text evidence="3">The sequence shown here is derived from an EMBL/GenBank/DDBJ whole genome shotgun (WGS) entry which is preliminary data.</text>
</comment>
<keyword evidence="4" id="KW-1185">Reference proteome</keyword>
<dbReference type="PROSITE" id="PS51186">
    <property type="entry name" value="GNAT"/>
    <property type="match status" value="1"/>
</dbReference>
<evidence type="ECO:0000313" key="4">
    <source>
        <dbReference type="Proteomes" id="UP001597319"/>
    </source>
</evidence>
<feature type="domain" description="N-acetyltransferase" evidence="2">
    <location>
        <begin position="7"/>
        <end position="153"/>
    </location>
</feature>
<sequence>MAISSKLKIRPYIPDDKEAVIELLDLNIPKFFDRSEKEDLQKYLETEIEDYYVVEENDQIIGAGGINYSTEGHTATISWDIIAPNTQGKGIGRKLTEHRIKHINKNDEIDLIVVRTSQFTFKFYEKMGFKLVKIEKDFWADGFDLYFMEQENKM</sequence>
<dbReference type="EMBL" id="JBHULE010000002">
    <property type="protein sequence ID" value="MFD2561612.1"/>
    <property type="molecule type" value="Genomic_DNA"/>
</dbReference>
<evidence type="ECO:0000313" key="3">
    <source>
        <dbReference type="EMBL" id="MFD2561612.1"/>
    </source>
</evidence>
<keyword evidence="1 3" id="KW-0808">Transferase</keyword>
<proteinExistence type="predicted"/>
<dbReference type="PANTHER" id="PTHR13947">
    <property type="entry name" value="GNAT FAMILY N-ACETYLTRANSFERASE"/>
    <property type="match status" value="1"/>
</dbReference>
<keyword evidence="3" id="KW-0012">Acyltransferase</keyword>
<dbReference type="EC" id="2.3.-.-" evidence="3"/>
<evidence type="ECO:0000256" key="1">
    <source>
        <dbReference type="ARBA" id="ARBA00022679"/>
    </source>
</evidence>
<accession>A0ABW5L9P0</accession>
<dbReference type="InterPro" id="IPR016181">
    <property type="entry name" value="Acyl_CoA_acyltransferase"/>
</dbReference>
<dbReference type="SUPFAM" id="SSF55729">
    <property type="entry name" value="Acyl-CoA N-acyltransferases (Nat)"/>
    <property type="match status" value="1"/>
</dbReference>
<dbReference type="GO" id="GO:0016746">
    <property type="term" value="F:acyltransferase activity"/>
    <property type="evidence" value="ECO:0007669"/>
    <property type="project" value="UniProtKB-KW"/>
</dbReference>
<dbReference type="InterPro" id="IPR000182">
    <property type="entry name" value="GNAT_dom"/>
</dbReference>
<name>A0ABW5L9P0_9FLAO</name>